<dbReference type="GO" id="GO:0008270">
    <property type="term" value="F:zinc ion binding"/>
    <property type="evidence" value="ECO:0007669"/>
    <property type="project" value="UniProtKB-KW"/>
</dbReference>
<dbReference type="AlphaFoldDB" id="A0A251SUB7"/>
<reference evidence="9" key="3">
    <citation type="submission" date="2020-06" db="EMBL/GenBank/DDBJ databases">
        <title>Helianthus annuus Genome sequencing and assembly Release 2.</title>
        <authorList>
            <person name="Gouzy J."/>
            <person name="Langlade N."/>
            <person name="Munos S."/>
        </authorList>
    </citation>
    <scope>NUCLEOTIDE SEQUENCE</scope>
    <source>
        <tissue evidence="9">Leaves</tissue>
    </source>
</reference>
<keyword evidence="3" id="KW-0863">Zinc-finger</keyword>
<dbReference type="InterPro" id="IPR047192">
    <property type="entry name" value="Euk_RPA1_DBD_C"/>
</dbReference>
<dbReference type="Pfam" id="PF08646">
    <property type="entry name" value="Rep_fac-A_C"/>
    <property type="match status" value="1"/>
</dbReference>
<dbReference type="EMBL" id="CM007902">
    <property type="protein sequence ID" value="OTG02420.1"/>
    <property type="molecule type" value="Genomic_DNA"/>
</dbReference>
<dbReference type="GO" id="GO:0005662">
    <property type="term" value="C:DNA replication factor A complex"/>
    <property type="evidence" value="ECO:0000318"/>
    <property type="project" value="GO_Central"/>
</dbReference>
<dbReference type="GO" id="GO:0006260">
    <property type="term" value="P:DNA replication"/>
    <property type="evidence" value="ECO:0000318"/>
    <property type="project" value="GO_Central"/>
</dbReference>
<sequence>MENVDRITLLNDIDVLTTNYTIKVKIVSLWRKKMRDNERETYRIDMILMDEKGSKIQASCMHKLFSKFERHLNVDECLIIKRPSLAANTASFKIVPNNQKLTFYYHTFVEKCNVWDGPQYVFNFVEFNDVLSMKIKEGTTVDFIGYVGVCYNIEDTNKKDGSKGKRLNLKLQDLEDVQIDLTLWDDHAKDMYSYMISEKREAHVVVVVHFGAVKSYKGKWGLSNNFDGSRVFINDNFDDMLLFKQKFLAKLSASSESSSHAGSYMMCSVEDEFLKNDVFSPLAYLPSILEPKKVVVVGTIVAIVSDKMWYYDGCNYCKSKVEKKFETYDKDDGTSDVRDTQLYQCSNKDCNGKEVFPMSRFKIPVRVQDSTGTVTLTLFDHEAMKFVRKTAKELIQIQDELFQTNDFPREYPVEFEELLNQKCAFVIKVTDFNIANGVENYGISVVTTDDDILDKLNKKFKIDQIDAYETFGMSQSELQTSGAEGLKDADSYTGDNTTPISKDYAVDLKQSSSDMKRNLDDVYLNEVGLASSASKPRMCVEKEA</sequence>
<dbReference type="InterPro" id="IPR013955">
    <property type="entry name" value="Rep_factor-A_C"/>
</dbReference>
<dbReference type="GO" id="GO:0051321">
    <property type="term" value="P:meiotic cell cycle"/>
    <property type="evidence" value="ECO:0000318"/>
    <property type="project" value="GO_Central"/>
</dbReference>
<evidence type="ECO:0000256" key="4">
    <source>
        <dbReference type="ARBA" id="ARBA00022833"/>
    </source>
</evidence>
<feature type="domain" description="Replication factor A C-terminal" evidence="7">
    <location>
        <begin position="296"/>
        <end position="430"/>
    </location>
</feature>
<dbReference type="Gramene" id="mRNA:HanXRQr2_Chr13g0600991">
    <property type="protein sequence ID" value="mRNA:HanXRQr2_Chr13g0600991"/>
    <property type="gene ID" value="HanXRQr2_Chr13g0600991"/>
</dbReference>
<name>A0A251SUB7_HELAN</name>
<feature type="domain" description="Replication protein A 70 kDa DNA-binding subunit B/D first OB fold" evidence="6">
    <location>
        <begin position="9"/>
        <end position="112"/>
    </location>
</feature>
<dbReference type="GO" id="GO:0007004">
    <property type="term" value="P:telomere maintenance via telomerase"/>
    <property type="evidence" value="ECO:0000318"/>
    <property type="project" value="GO_Central"/>
</dbReference>
<dbReference type="STRING" id="4232.A0A251SUB7"/>
<gene>
    <name evidence="10" type="ORF">HannXRQ_Chr13g0412841</name>
    <name evidence="9" type="ORF">HanXRQr2_Chr13g0600991</name>
</gene>
<dbReference type="CDD" id="cd04476">
    <property type="entry name" value="RPA1_DBD_C"/>
    <property type="match status" value="1"/>
</dbReference>
<dbReference type="PANTHER" id="PTHR47165:SF4">
    <property type="entry name" value="OS03G0429900 PROTEIN"/>
    <property type="match status" value="1"/>
</dbReference>
<dbReference type="Gene3D" id="2.40.50.140">
    <property type="entry name" value="Nucleic acid-binding proteins"/>
    <property type="match status" value="3"/>
</dbReference>
<evidence type="ECO:0000259" key="6">
    <source>
        <dbReference type="Pfam" id="PF02721"/>
    </source>
</evidence>
<dbReference type="PANTHER" id="PTHR47165">
    <property type="entry name" value="OS03G0429900 PROTEIN"/>
    <property type="match status" value="1"/>
</dbReference>
<dbReference type="CDD" id="cd04481">
    <property type="entry name" value="RPA1_DBD_B_like"/>
    <property type="match status" value="1"/>
</dbReference>
<evidence type="ECO:0000256" key="2">
    <source>
        <dbReference type="ARBA" id="ARBA00022723"/>
    </source>
</evidence>
<evidence type="ECO:0000313" key="10">
    <source>
        <dbReference type="EMBL" id="OTG02420.1"/>
    </source>
</evidence>
<reference evidence="10" key="2">
    <citation type="submission" date="2017-02" db="EMBL/GenBank/DDBJ databases">
        <title>Sunflower complete genome.</title>
        <authorList>
            <person name="Langlade N."/>
            <person name="Munos S."/>
        </authorList>
    </citation>
    <scope>NUCLEOTIDE SEQUENCE [LARGE SCALE GENOMIC DNA]</scope>
    <source>
        <tissue evidence="10">Leaves</tissue>
    </source>
</reference>
<dbReference type="InterPro" id="IPR012340">
    <property type="entry name" value="NA-bd_OB-fold"/>
</dbReference>
<dbReference type="GO" id="GO:0000724">
    <property type="term" value="P:double-strand break repair via homologous recombination"/>
    <property type="evidence" value="ECO:0000318"/>
    <property type="project" value="GO_Central"/>
</dbReference>
<evidence type="ECO:0000313" key="9">
    <source>
        <dbReference type="EMBL" id="KAF5774484.1"/>
    </source>
</evidence>
<dbReference type="Proteomes" id="UP000215914">
    <property type="component" value="Chromosome 13"/>
</dbReference>
<protein>
    <submittedName>
        <fullName evidence="9">Nucleic acid-binding, replication factor A</fullName>
    </submittedName>
    <submittedName>
        <fullName evidence="10">Putative nucleic acid-binding, OB-fold protein</fullName>
    </submittedName>
</protein>
<evidence type="ECO:0000256" key="1">
    <source>
        <dbReference type="ARBA" id="ARBA00005690"/>
    </source>
</evidence>
<keyword evidence="11" id="KW-1185">Reference proteome</keyword>
<keyword evidence="5" id="KW-0238">DNA-binding</keyword>
<evidence type="ECO:0000256" key="5">
    <source>
        <dbReference type="ARBA" id="ARBA00023125"/>
    </source>
</evidence>
<dbReference type="GO" id="GO:0043047">
    <property type="term" value="F:single-stranded telomeric DNA binding"/>
    <property type="evidence" value="ECO:0000318"/>
    <property type="project" value="GO_Central"/>
</dbReference>
<keyword evidence="4" id="KW-0862">Zinc</keyword>
<keyword evidence="2" id="KW-0479">Metal-binding</keyword>
<dbReference type="SUPFAM" id="SSF50249">
    <property type="entry name" value="Nucleic acid-binding proteins"/>
    <property type="match status" value="3"/>
</dbReference>
<dbReference type="GO" id="GO:0003684">
    <property type="term" value="F:damaged DNA binding"/>
    <property type="evidence" value="ECO:0000318"/>
    <property type="project" value="GO_Central"/>
</dbReference>
<evidence type="ECO:0000313" key="11">
    <source>
        <dbReference type="Proteomes" id="UP000215914"/>
    </source>
</evidence>
<evidence type="ECO:0000256" key="3">
    <source>
        <dbReference type="ARBA" id="ARBA00022771"/>
    </source>
</evidence>
<dbReference type="CDD" id="cd04480">
    <property type="entry name" value="RPA1_DBD_A_like"/>
    <property type="match status" value="1"/>
</dbReference>
<reference evidence="9 11" key="1">
    <citation type="journal article" date="2017" name="Nature">
        <title>The sunflower genome provides insights into oil metabolism, flowering and Asterid evolution.</title>
        <authorList>
            <person name="Badouin H."/>
            <person name="Gouzy J."/>
            <person name="Grassa C.J."/>
            <person name="Murat F."/>
            <person name="Staton S.E."/>
            <person name="Cottret L."/>
            <person name="Lelandais-Briere C."/>
            <person name="Owens G.L."/>
            <person name="Carrere S."/>
            <person name="Mayjonade B."/>
            <person name="Legrand L."/>
            <person name="Gill N."/>
            <person name="Kane N.C."/>
            <person name="Bowers J.E."/>
            <person name="Hubner S."/>
            <person name="Bellec A."/>
            <person name="Berard A."/>
            <person name="Berges H."/>
            <person name="Blanchet N."/>
            <person name="Boniface M.C."/>
            <person name="Brunel D."/>
            <person name="Catrice O."/>
            <person name="Chaidir N."/>
            <person name="Claudel C."/>
            <person name="Donnadieu C."/>
            <person name="Faraut T."/>
            <person name="Fievet G."/>
            <person name="Helmstetter N."/>
            <person name="King M."/>
            <person name="Knapp S.J."/>
            <person name="Lai Z."/>
            <person name="Le Paslier M.C."/>
            <person name="Lippi Y."/>
            <person name="Lorenzon L."/>
            <person name="Mandel J.R."/>
            <person name="Marage G."/>
            <person name="Marchand G."/>
            <person name="Marquand E."/>
            <person name="Bret-Mestries E."/>
            <person name="Morien E."/>
            <person name="Nambeesan S."/>
            <person name="Nguyen T."/>
            <person name="Pegot-Espagnet P."/>
            <person name="Pouilly N."/>
            <person name="Raftis F."/>
            <person name="Sallet E."/>
            <person name="Schiex T."/>
            <person name="Thomas J."/>
            <person name="Vandecasteele C."/>
            <person name="Vares D."/>
            <person name="Vear F."/>
            <person name="Vautrin S."/>
            <person name="Crespi M."/>
            <person name="Mangin B."/>
            <person name="Burke J.M."/>
            <person name="Salse J."/>
            <person name="Munos S."/>
            <person name="Vincourt P."/>
            <person name="Rieseberg L.H."/>
            <person name="Langlade N.B."/>
        </authorList>
    </citation>
    <scope>NUCLEOTIDE SEQUENCE [LARGE SCALE GENOMIC DNA]</scope>
    <source>
        <strain evidence="11">cv. SF193</strain>
        <tissue evidence="9">Leaves</tissue>
    </source>
</reference>
<dbReference type="InterPro" id="IPR031657">
    <property type="entry name" value="REPA_OB_2"/>
</dbReference>
<dbReference type="InParanoid" id="A0A251SUB7"/>
<evidence type="ECO:0000259" key="7">
    <source>
        <dbReference type="Pfam" id="PF08646"/>
    </source>
</evidence>
<feature type="domain" description="Replication protein A OB" evidence="8">
    <location>
        <begin position="135"/>
        <end position="219"/>
    </location>
</feature>
<dbReference type="OMA" id="CKSAVPR"/>
<dbReference type="Pfam" id="PF02721">
    <property type="entry name" value="DUF223"/>
    <property type="match status" value="1"/>
</dbReference>
<dbReference type="InterPro" id="IPR003871">
    <property type="entry name" value="RFA1B/D_OB_1st"/>
</dbReference>
<dbReference type="Pfam" id="PF16900">
    <property type="entry name" value="REPA_OB_2"/>
    <property type="match status" value="1"/>
</dbReference>
<comment type="similarity">
    <text evidence="1">Belongs to the replication factor A protein 1 family.</text>
</comment>
<proteinExistence type="inferred from homology"/>
<dbReference type="GO" id="GO:0006289">
    <property type="term" value="P:nucleotide-excision repair"/>
    <property type="evidence" value="ECO:0000318"/>
    <property type="project" value="GO_Central"/>
</dbReference>
<dbReference type="EMBL" id="MNCJ02000328">
    <property type="protein sequence ID" value="KAF5774484.1"/>
    <property type="molecule type" value="Genomic_DNA"/>
</dbReference>
<evidence type="ECO:0000259" key="8">
    <source>
        <dbReference type="Pfam" id="PF16900"/>
    </source>
</evidence>
<accession>A0A251SUB7</accession>
<organism evidence="10 11">
    <name type="scientific">Helianthus annuus</name>
    <name type="common">Common sunflower</name>
    <dbReference type="NCBI Taxonomy" id="4232"/>
    <lineage>
        <taxon>Eukaryota</taxon>
        <taxon>Viridiplantae</taxon>
        <taxon>Streptophyta</taxon>
        <taxon>Embryophyta</taxon>
        <taxon>Tracheophyta</taxon>
        <taxon>Spermatophyta</taxon>
        <taxon>Magnoliopsida</taxon>
        <taxon>eudicotyledons</taxon>
        <taxon>Gunneridae</taxon>
        <taxon>Pentapetalae</taxon>
        <taxon>asterids</taxon>
        <taxon>campanulids</taxon>
        <taxon>Asterales</taxon>
        <taxon>Asteraceae</taxon>
        <taxon>Asteroideae</taxon>
        <taxon>Heliantheae alliance</taxon>
        <taxon>Heliantheae</taxon>
        <taxon>Helianthus</taxon>
    </lineage>
</organism>